<evidence type="ECO:0000256" key="1">
    <source>
        <dbReference type="ARBA" id="ARBA00001933"/>
    </source>
</evidence>
<dbReference type="EC" id="2.6.1.52" evidence="4"/>
<dbReference type="FunFam" id="3.90.1150.10:FF:000006">
    <property type="entry name" value="Phosphoserine aminotransferase"/>
    <property type="match status" value="1"/>
</dbReference>
<evidence type="ECO:0000256" key="13">
    <source>
        <dbReference type="SAM" id="MobiDB-lite"/>
    </source>
</evidence>
<dbReference type="InterPro" id="IPR020578">
    <property type="entry name" value="Aminotrans_V_PyrdxlP_BS"/>
</dbReference>
<dbReference type="PROSITE" id="PS00595">
    <property type="entry name" value="AA_TRANSFER_CLASS_5"/>
    <property type="match status" value="1"/>
</dbReference>
<evidence type="ECO:0000313" key="15">
    <source>
        <dbReference type="EMBL" id="THU71971.1"/>
    </source>
</evidence>
<dbReference type="SUPFAM" id="SSF53383">
    <property type="entry name" value="PLP-dependent transferases"/>
    <property type="match status" value="1"/>
</dbReference>
<dbReference type="Gene3D" id="3.40.640.10">
    <property type="entry name" value="Type I PLP-dependent aspartate aminotransferase-like (Major domain)"/>
    <property type="match status" value="2"/>
</dbReference>
<evidence type="ECO:0000259" key="14">
    <source>
        <dbReference type="Pfam" id="PF00266"/>
    </source>
</evidence>
<feature type="domain" description="Aminotransferase class V" evidence="14">
    <location>
        <begin position="121"/>
        <end position="333"/>
    </location>
</feature>
<evidence type="ECO:0000256" key="7">
    <source>
        <dbReference type="ARBA" id="ARBA00022679"/>
    </source>
</evidence>
<dbReference type="InterPro" id="IPR015421">
    <property type="entry name" value="PyrdxlP-dep_Trfase_major"/>
</dbReference>
<sequence length="613" mass="68391">MAAASTPQSFLLQHALYPSVKTLSYIPSKQHLRPRPRVSTVTCTAVHPAPASLSVTEDQGRIFNFAAGPATLPESVILKAQSELYNYHGSGMSIMEMSHRGKEFDAVIKNAESDLRRLLANPNAKYLHICANETIHGVEFKNYPTPSNKDAILVADMSSDFCSKPVDVSKFGVIYAGAQKNVGPSGVTIVIVRKDLIGNAQPITPVMLDYKIHADSASLYNTPPCFAIYICGLVFADLLEQGGLVEVEKKNAKKAGILYDAIDGSDGFYVCPVEKSVRSLMNVPFTLQKTDLEKKFIEEAAKEGMIQLKGHRSVGGVRASIYNAMPLAGVEMLYVPVHQQTSTRTVRYRAVASVGQREKKEKREKKREKLKIQRRSPSTIPIRRCPPLSDVADDVASLSSATRLRQLLLIRAGREEALTMSRGEAISSPHAGRNRAMTLFFFTRGEEIVSSPHGEGNVWRSAVNSRTADPVVCGRRDTTDDSLARSSRIIHSRRNPYSWGELRGQSDPRGDCKRHYRDFLLKIRKSAFGSRCFYWVRIDLNRRDRLPVALKICSWPLSNCWIELIQKPATPCELNSLGINLKEIKRTKAPWEMDMDDRRGTQFSIHQAFSPEI</sequence>
<dbReference type="PANTHER" id="PTHR43247">
    <property type="entry name" value="PHOSPHOSERINE AMINOTRANSFERASE"/>
    <property type="match status" value="1"/>
</dbReference>
<dbReference type="InterPro" id="IPR000192">
    <property type="entry name" value="Aminotrans_V_dom"/>
</dbReference>
<evidence type="ECO:0000256" key="2">
    <source>
        <dbReference type="ARBA" id="ARBA00005099"/>
    </source>
</evidence>
<comment type="similarity">
    <text evidence="3">Belongs to the class-V pyridoxal-phosphate-dependent aminotransferase family. SerC subfamily.</text>
</comment>
<dbReference type="AlphaFoldDB" id="A0A4S8KA71"/>
<dbReference type="GO" id="GO:0006564">
    <property type="term" value="P:L-serine biosynthetic process"/>
    <property type="evidence" value="ECO:0007669"/>
    <property type="project" value="UniProtKB-KW"/>
</dbReference>
<keyword evidence="5" id="KW-0032">Aminotransferase</keyword>
<name>A0A4S8KA71_MUSBA</name>
<evidence type="ECO:0000256" key="5">
    <source>
        <dbReference type="ARBA" id="ARBA00022576"/>
    </source>
</evidence>
<dbReference type="GO" id="GO:0030170">
    <property type="term" value="F:pyridoxal phosphate binding"/>
    <property type="evidence" value="ECO:0007669"/>
    <property type="project" value="TreeGrafter"/>
</dbReference>
<evidence type="ECO:0000256" key="6">
    <source>
        <dbReference type="ARBA" id="ARBA00022605"/>
    </source>
</evidence>
<dbReference type="Proteomes" id="UP000317650">
    <property type="component" value="Chromosome 4"/>
</dbReference>
<keyword evidence="7" id="KW-0808">Transferase</keyword>
<comment type="catalytic activity">
    <reaction evidence="11">
        <text>O-phospho-L-serine + 2-oxoglutarate = 3-phosphooxypyruvate + L-glutamate</text>
        <dbReference type="Rhea" id="RHEA:14329"/>
        <dbReference type="ChEBI" id="CHEBI:16810"/>
        <dbReference type="ChEBI" id="CHEBI:18110"/>
        <dbReference type="ChEBI" id="CHEBI:29985"/>
        <dbReference type="ChEBI" id="CHEBI:57524"/>
        <dbReference type="EC" id="2.6.1.52"/>
    </reaction>
</comment>
<evidence type="ECO:0000313" key="16">
    <source>
        <dbReference type="Proteomes" id="UP000317650"/>
    </source>
</evidence>
<keyword evidence="6" id="KW-0028">Amino-acid biosynthesis</keyword>
<feature type="region of interest" description="Disordered" evidence="13">
    <location>
        <begin position="357"/>
        <end position="376"/>
    </location>
</feature>
<evidence type="ECO:0000256" key="4">
    <source>
        <dbReference type="ARBA" id="ARBA00013030"/>
    </source>
</evidence>
<dbReference type="UniPathway" id="UPA00135">
    <property type="reaction ID" value="UER00197"/>
</dbReference>
<dbReference type="EMBL" id="PYDT01000001">
    <property type="protein sequence ID" value="THU71971.1"/>
    <property type="molecule type" value="Genomic_DNA"/>
</dbReference>
<proteinExistence type="inferred from homology"/>
<dbReference type="NCBIfam" id="NF003764">
    <property type="entry name" value="PRK05355.1"/>
    <property type="match status" value="1"/>
</dbReference>
<dbReference type="STRING" id="52838.A0A4S8KA71"/>
<reference evidence="15 16" key="1">
    <citation type="journal article" date="2019" name="Nat. Plants">
        <title>Genome sequencing of Musa balbisiana reveals subgenome evolution and function divergence in polyploid bananas.</title>
        <authorList>
            <person name="Yao X."/>
        </authorList>
    </citation>
    <scope>NUCLEOTIDE SEQUENCE [LARGE SCALE GENOMIC DNA]</scope>
    <source>
        <strain evidence="16">cv. DH-PKW</strain>
        <tissue evidence="15">Leaves</tissue>
    </source>
</reference>
<dbReference type="PANTHER" id="PTHR43247:SF1">
    <property type="entry name" value="PHOSPHOSERINE AMINOTRANSFERASE"/>
    <property type="match status" value="1"/>
</dbReference>
<dbReference type="InterPro" id="IPR015424">
    <property type="entry name" value="PyrdxlP-dep_Trfase"/>
</dbReference>
<keyword evidence="16" id="KW-1185">Reference proteome</keyword>
<comment type="catalytic activity">
    <reaction evidence="10">
        <text>4-(phosphooxy)-L-threonine + 2-oxoglutarate = (R)-3-hydroxy-2-oxo-4-phosphooxybutanoate + L-glutamate</text>
        <dbReference type="Rhea" id="RHEA:16573"/>
        <dbReference type="ChEBI" id="CHEBI:16810"/>
        <dbReference type="ChEBI" id="CHEBI:29985"/>
        <dbReference type="ChEBI" id="CHEBI:58452"/>
        <dbReference type="ChEBI" id="CHEBI:58538"/>
        <dbReference type="EC" id="2.6.1.52"/>
    </reaction>
</comment>
<dbReference type="GO" id="GO:0009570">
    <property type="term" value="C:chloroplast stroma"/>
    <property type="evidence" value="ECO:0007669"/>
    <property type="project" value="TreeGrafter"/>
</dbReference>
<evidence type="ECO:0000256" key="11">
    <source>
        <dbReference type="ARBA" id="ARBA00049007"/>
    </source>
</evidence>
<dbReference type="GO" id="GO:0004648">
    <property type="term" value="F:O-phospho-L-serine:2-oxoglutarate aminotransferase activity"/>
    <property type="evidence" value="ECO:0007669"/>
    <property type="project" value="UniProtKB-EC"/>
</dbReference>
<dbReference type="InterPro" id="IPR022278">
    <property type="entry name" value="Pser_aminoTfrase"/>
</dbReference>
<evidence type="ECO:0000256" key="10">
    <source>
        <dbReference type="ARBA" id="ARBA00047630"/>
    </source>
</evidence>
<dbReference type="Pfam" id="PF00266">
    <property type="entry name" value="Aminotran_5"/>
    <property type="match status" value="1"/>
</dbReference>
<protein>
    <recommendedName>
        <fullName evidence="4">phosphoserine transaminase</fullName>
        <ecNumber evidence="4">2.6.1.52</ecNumber>
    </recommendedName>
</protein>
<dbReference type="InterPro" id="IPR015422">
    <property type="entry name" value="PyrdxlP-dep_Trfase_small"/>
</dbReference>
<comment type="cofactor">
    <cofactor evidence="1 12">
        <name>pyridoxal 5'-phosphate</name>
        <dbReference type="ChEBI" id="CHEBI:597326"/>
    </cofactor>
</comment>
<comment type="caution">
    <text evidence="15">The sequence shown here is derived from an EMBL/GenBank/DDBJ whole genome shotgun (WGS) entry which is preliminary data.</text>
</comment>
<keyword evidence="9" id="KW-0718">Serine biosynthesis</keyword>
<evidence type="ECO:0000256" key="8">
    <source>
        <dbReference type="ARBA" id="ARBA00022898"/>
    </source>
</evidence>
<dbReference type="HAMAP" id="MF_00160">
    <property type="entry name" value="SerC_aminotrans_5"/>
    <property type="match status" value="1"/>
</dbReference>
<organism evidence="15 16">
    <name type="scientific">Musa balbisiana</name>
    <name type="common">Banana</name>
    <dbReference type="NCBI Taxonomy" id="52838"/>
    <lineage>
        <taxon>Eukaryota</taxon>
        <taxon>Viridiplantae</taxon>
        <taxon>Streptophyta</taxon>
        <taxon>Embryophyta</taxon>
        <taxon>Tracheophyta</taxon>
        <taxon>Spermatophyta</taxon>
        <taxon>Magnoliopsida</taxon>
        <taxon>Liliopsida</taxon>
        <taxon>Zingiberales</taxon>
        <taxon>Musaceae</taxon>
        <taxon>Musa</taxon>
    </lineage>
</organism>
<dbReference type="Gene3D" id="3.90.1150.10">
    <property type="entry name" value="Aspartate Aminotransferase, domain 1"/>
    <property type="match status" value="1"/>
</dbReference>
<feature type="compositionally biased region" description="Basic residues" evidence="13">
    <location>
        <begin position="362"/>
        <end position="374"/>
    </location>
</feature>
<keyword evidence="8" id="KW-0663">Pyridoxal phosphate</keyword>
<comment type="pathway">
    <text evidence="2">Amino-acid biosynthesis; L-serine biosynthesis; L-serine from 3-phospho-D-glycerate: step 2/3.</text>
</comment>
<evidence type="ECO:0000256" key="3">
    <source>
        <dbReference type="ARBA" id="ARBA00006904"/>
    </source>
</evidence>
<gene>
    <name evidence="15" type="ORF">C4D60_Mb04t07170</name>
</gene>
<evidence type="ECO:0000256" key="12">
    <source>
        <dbReference type="RuleBase" id="RU004504"/>
    </source>
</evidence>
<accession>A0A4S8KA71</accession>
<evidence type="ECO:0000256" key="9">
    <source>
        <dbReference type="ARBA" id="ARBA00023299"/>
    </source>
</evidence>